<feature type="domain" description="HTH lysR-type" evidence="5">
    <location>
        <begin position="1"/>
        <end position="60"/>
    </location>
</feature>
<comment type="similarity">
    <text evidence="1">Belongs to the LysR transcriptional regulatory family.</text>
</comment>
<dbReference type="Pfam" id="PF03466">
    <property type="entry name" value="LysR_substrate"/>
    <property type="match status" value="1"/>
</dbReference>
<dbReference type="PANTHER" id="PTHR30419">
    <property type="entry name" value="HTH-TYPE TRANSCRIPTIONAL REGULATOR YBHD"/>
    <property type="match status" value="1"/>
</dbReference>
<dbReference type="Proteomes" id="UP000672657">
    <property type="component" value="Unassembled WGS sequence"/>
</dbReference>
<accession>A0ABM8TLR1</accession>
<keyword evidence="4" id="KW-0804">Transcription</keyword>
<evidence type="ECO:0000256" key="3">
    <source>
        <dbReference type="ARBA" id="ARBA00023125"/>
    </source>
</evidence>
<dbReference type="RefSeq" id="WP_211955387.1">
    <property type="nucleotide sequence ID" value="NZ_CAJPVI010000028.1"/>
</dbReference>
<keyword evidence="3" id="KW-0238">DNA-binding</keyword>
<dbReference type="Gene3D" id="3.40.190.10">
    <property type="entry name" value="Periplasmic binding protein-like II"/>
    <property type="match status" value="2"/>
</dbReference>
<evidence type="ECO:0000313" key="7">
    <source>
        <dbReference type="Proteomes" id="UP000672657"/>
    </source>
</evidence>
<dbReference type="PROSITE" id="PS50931">
    <property type="entry name" value="HTH_LYSR"/>
    <property type="match status" value="1"/>
</dbReference>
<sequence>MNVSTRQLRAFLGVVKYGNFTKAADRLNITQAGLSAMIRELEGQLQCRLFNRTSRTVELTEAGGHMLPFVERALENLDAGVEGLGYVKSLRKGRLRVGATPYLGSTMMPAAIRRFSSERPDLQLELVDAEQPIVQSLVDSGELDAGFGYLFNLTSGVKIRPLFADPLVLVCPIDLAPDCRFIAKPADWEPLRGATLLVLGRTNPLQKLCNDFLADSEAPAFQRREARHLATLIGMARKGLGIALLPVSVLEPEEHRELRTIELRLQVPVIEHCVLTKAGAELADGLDVFGQIFAQVCVAATRHLLT</sequence>
<dbReference type="InterPro" id="IPR036390">
    <property type="entry name" value="WH_DNA-bd_sf"/>
</dbReference>
<gene>
    <name evidence="6" type="primary">hdfR_6</name>
    <name evidence="6" type="ORF">LMG26411_04413</name>
</gene>
<dbReference type="Pfam" id="PF00126">
    <property type="entry name" value="HTH_1"/>
    <property type="match status" value="1"/>
</dbReference>
<dbReference type="InterPro" id="IPR005119">
    <property type="entry name" value="LysR_subst-bd"/>
</dbReference>
<keyword evidence="2" id="KW-0805">Transcription regulation</keyword>
<protein>
    <submittedName>
        <fullName evidence="6">HTH-type transcriptional regulator HdfR</fullName>
    </submittedName>
</protein>
<dbReference type="PANTHER" id="PTHR30419:SF8">
    <property type="entry name" value="NITROGEN ASSIMILATION TRANSCRIPTIONAL ACTIVATOR-RELATED"/>
    <property type="match status" value="1"/>
</dbReference>
<name>A0ABM8TLR1_9BURK</name>
<dbReference type="InterPro" id="IPR036388">
    <property type="entry name" value="WH-like_DNA-bd_sf"/>
</dbReference>
<reference evidence="6 7" key="1">
    <citation type="submission" date="2021-03" db="EMBL/GenBank/DDBJ databases">
        <authorList>
            <person name="Peeters C."/>
        </authorList>
    </citation>
    <scope>NUCLEOTIDE SEQUENCE [LARGE SCALE GENOMIC DNA]</scope>
    <source>
        <strain evidence="6 7">LMG 26411</strain>
    </source>
</reference>
<evidence type="ECO:0000313" key="6">
    <source>
        <dbReference type="EMBL" id="CAG2153428.1"/>
    </source>
</evidence>
<dbReference type="InterPro" id="IPR050950">
    <property type="entry name" value="HTH-type_LysR_regulators"/>
</dbReference>
<evidence type="ECO:0000259" key="5">
    <source>
        <dbReference type="PROSITE" id="PS50931"/>
    </source>
</evidence>
<dbReference type="SUPFAM" id="SSF53850">
    <property type="entry name" value="Periplasmic binding protein-like II"/>
    <property type="match status" value="1"/>
</dbReference>
<dbReference type="EMBL" id="CAJPVI010000028">
    <property type="protein sequence ID" value="CAG2153428.1"/>
    <property type="molecule type" value="Genomic_DNA"/>
</dbReference>
<dbReference type="PRINTS" id="PR00039">
    <property type="entry name" value="HTHLYSR"/>
</dbReference>
<organism evidence="6 7">
    <name type="scientific">Cupriavidus numazuensis</name>
    <dbReference type="NCBI Taxonomy" id="221992"/>
    <lineage>
        <taxon>Bacteria</taxon>
        <taxon>Pseudomonadati</taxon>
        <taxon>Pseudomonadota</taxon>
        <taxon>Betaproteobacteria</taxon>
        <taxon>Burkholderiales</taxon>
        <taxon>Burkholderiaceae</taxon>
        <taxon>Cupriavidus</taxon>
    </lineage>
</organism>
<dbReference type="InterPro" id="IPR000847">
    <property type="entry name" value="LysR_HTH_N"/>
</dbReference>
<evidence type="ECO:0000256" key="4">
    <source>
        <dbReference type="ARBA" id="ARBA00023163"/>
    </source>
</evidence>
<dbReference type="Gene3D" id="1.10.10.10">
    <property type="entry name" value="Winged helix-like DNA-binding domain superfamily/Winged helix DNA-binding domain"/>
    <property type="match status" value="1"/>
</dbReference>
<comment type="caution">
    <text evidence="6">The sequence shown here is derived from an EMBL/GenBank/DDBJ whole genome shotgun (WGS) entry which is preliminary data.</text>
</comment>
<evidence type="ECO:0000256" key="1">
    <source>
        <dbReference type="ARBA" id="ARBA00009437"/>
    </source>
</evidence>
<proteinExistence type="inferred from homology"/>
<dbReference type="SUPFAM" id="SSF46785">
    <property type="entry name" value="Winged helix' DNA-binding domain"/>
    <property type="match status" value="1"/>
</dbReference>
<evidence type="ECO:0000256" key="2">
    <source>
        <dbReference type="ARBA" id="ARBA00023015"/>
    </source>
</evidence>
<keyword evidence="7" id="KW-1185">Reference proteome</keyword>